<gene>
    <name evidence="4" type="ORF">Voc01_033020</name>
</gene>
<evidence type="ECO:0000256" key="1">
    <source>
        <dbReference type="ARBA" id="ARBA00022679"/>
    </source>
</evidence>
<comment type="caution">
    <text evidence="4">The sequence shown here is derived from an EMBL/GenBank/DDBJ whole genome shotgun (WGS) entry which is preliminary data.</text>
</comment>
<dbReference type="PROSITE" id="PS00379">
    <property type="entry name" value="CDP_ALCOHOL_P_TRANSF"/>
    <property type="match status" value="1"/>
</dbReference>
<keyword evidence="5" id="KW-1185">Reference proteome</keyword>
<dbReference type="AlphaFoldDB" id="A0A8J3ZTZ3"/>
<accession>A0A8J3ZTZ3</accession>
<evidence type="ECO:0000313" key="5">
    <source>
        <dbReference type="Proteomes" id="UP000635606"/>
    </source>
</evidence>
<comment type="similarity">
    <text evidence="2">Belongs to the CDP-alcohol phosphatidyltransferase class-I family.</text>
</comment>
<evidence type="ECO:0000313" key="4">
    <source>
        <dbReference type="EMBL" id="GIJ68385.1"/>
    </source>
</evidence>
<dbReference type="GO" id="GO:0016780">
    <property type="term" value="F:phosphotransferase activity, for other substituted phosphate groups"/>
    <property type="evidence" value="ECO:0007669"/>
    <property type="project" value="InterPro"/>
</dbReference>
<dbReference type="Proteomes" id="UP000635606">
    <property type="component" value="Unassembled WGS sequence"/>
</dbReference>
<keyword evidence="3" id="KW-0472">Membrane</keyword>
<organism evidence="4 5">
    <name type="scientific">Virgisporangium ochraceum</name>
    <dbReference type="NCBI Taxonomy" id="65505"/>
    <lineage>
        <taxon>Bacteria</taxon>
        <taxon>Bacillati</taxon>
        <taxon>Actinomycetota</taxon>
        <taxon>Actinomycetes</taxon>
        <taxon>Micromonosporales</taxon>
        <taxon>Micromonosporaceae</taxon>
        <taxon>Virgisporangium</taxon>
    </lineage>
</organism>
<dbReference type="GO" id="GO:0016020">
    <property type="term" value="C:membrane"/>
    <property type="evidence" value="ECO:0007669"/>
    <property type="project" value="InterPro"/>
</dbReference>
<dbReference type="InterPro" id="IPR000462">
    <property type="entry name" value="CDP-OH_P_trans"/>
</dbReference>
<dbReference type="EMBL" id="BOPH01000040">
    <property type="protein sequence ID" value="GIJ68385.1"/>
    <property type="molecule type" value="Genomic_DNA"/>
</dbReference>
<keyword evidence="3" id="KW-0812">Transmembrane</keyword>
<evidence type="ECO:0008006" key="6">
    <source>
        <dbReference type="Google" id="ProtNLM"/>
    </source>
</evidence>
<evidence type="ECO:0000256" key="2">
    <source>
        <dbReference type="RuleBase" id="RU003750"/>
    </source>
</evidence>
<name>A0A8J3ZTZ3_9ACTN</name>
<feature type="transmembrane region" description="Helical" evidence="3">
    <location>
        <begin position="24"/>
        <end position="50"/>
    </location>
</feature>
<dbReference type="InterPro" id="IPR043130">
    <property type="entry name" value="CDP-OH_PTrfase_TM_dom"/>
</dbReference>
<proteinExistence type="inferred from homology"/>
<feature type="transmembrane region" description="Helical" evidence="3">
    <location>
        <begin position="96"/>
        <end position="118"/>
    </location>
</feature>
<dbReference type="RefSeq" id="WP_239160251.1">
    <property type="nucleotide sequence ID" value="NZ_BOPH01000040.1"/>
</dbReference>
<keyword evidence="1 2" id="KW-0808">Transferase</keyword>
<dbReference type="Pfam" id="PF01066">
    <property type="entry name" value="CDP-OH_P_transf"/>
    <property type="match status" value="1"/>
</dbReference>
<protein>
    <recommendedName>
        <fullName evidence="6">CDP-alcohol phosphatidyltransferase</fullName>
    </recommendedName>
</protein>
<dbReference type="Gene3D" id="1.20.120.1760">
    <property type="match status" value="1"/>
</dbReference>
<evidence type="ECO:0000256" key="3">
    <source>
        <dbReference type="SAM" id="Phobius"/>
    </source>
</evidence>
<sequence length="193" mass="20285">MLTGTATTNLVTVPNLITAARTVVVVPLAVAAVGRPSVALTVAAFAAYWVGDVLDGFAARRLDQETRVGAVADIVADRACAAVCLAALLALRPDAWLPVAVFLVQFMVVDCLLSLSFLRWPVLGPNYFGAVHPGVYRWNWSPPAKAVNTAGLVGLVLVTPSPVWPTVFAALIAVHKGLSLWTVAHLPTDGAPR</sequence>
<dbReference type="GO" id="GO:0008654">
    <property type="term" value="P:phospholipid biosynthetic process"/>
    <property type="evidence" value="ECO:0007669"/>
    <property type="project" value="InterPro"/>
</dbReference>
<dbReference type="InterPro" id="IPR048254">
    <property type="entry name" value="CDP_ALCOHOL_P_TRANSF_CS"/>
</dbReference>
<reference evidence="4" key="1">
    <citation type="submission" date="2021-01" db="EMBL/GenBank/DDBJ databases">
        <title>Whole genome shotgun sequence of Virgisporangium ochraceum NBRC 16418.</title>
        <authorList>
            <person name="Komaki H."/>
            <person name="Tamura T."/>
        </authorList>
    </citation>
    <scope>NUCLEOTIDE SEQUENCE</scope>
    <source>
        <strain evidence="4">NBRC 16418</strain>
    </source>
</reference>
<keyword evidence="3" id="KW-1133">Transmembrane helix</keyword>